<sequence>MEEWPSKNLICSRSAKRSDSIYQPRQRSDLWSKHRINLSQEFVIGGYVPSNLGLDSTIVGFYRGKNLIYASRVRAAFVPATRRKVFDQLKHLTTAHCPFTNLPEPNSGRCGQGLTAEKMKVCVWLKPEAVAQVEFLEWTSRPPPAHQVHCHARR</sequence>
<proteinExistence type="predicted"/>
<dbReference type="GO" id="GO:0006310">
    <property type="term" value="P:DNA recombination"/>
    <property type="evidence" value="ECO:0007669"/>
    <property type="project" value="InterPro"/>
</dbReference>
<protein>
    <recommendedName>
        <fullName evidence="1">DNA ligase (ATP)</fullName>
        <ecNumber evidence="1">6.5.1.1</ecNumber>
    </recommendedName>
</protein>
<dbReference type="Gene3D" id="2.40.50.140">
    <property type="entry name" value="Nucleic acid-binding proteins"/>
    <property type="match status" value="1"/>
</dbReference>
<evidence type="ECO:0000256" key="1">
    <source>
        <dbReference type="ARBA" id="ARBA00012727"/>
    </source>
</evidence>
<name>A0A852VQ06_9BACT</name>
<dbReference type="AlphaFoldDB" id="A0A852VQ06"/>
<dbReference type="Proteomes" id="UP000564385">
    <property type="component" value="Unassembled WGS sequence"/>
</dbReference>
<comment type="caution">
    <text evidence="3">The sequence shown here is derived from an EMBL/GenBank/DDBJ whole genome shotgun (WGS) entry which is preliminary data.</text>
</comment>
<keyword evidence="3" id="KW-0436">Ligase</keyword>
<gene>
    <name evidence="3" type="ORF">HDF08_003534</name>
</gene>
<evidence type="ECO:0000313" key="3">
    <source>
        <dbReference type="EMBL" id="NYF91432.1"/>
    </source>
</evidence>
<dbReference type="SUPFAM" id="SSF50249">
    <property type="entry name" value="Nucleic acid-binding proteins"/>
    <property type="match status" value="1"/>
</dbReference>
<dbReference type="CDD" id="cd07971">
    <property type="entry name" value="OBF_DNA_ligase_LigD"/>
    <property type="match status" value="1"/>
</dbReference>
<evidence type="ECO:0000259" key="2">
    <source>
        <dbReference type="Pfam" id="PF04679"/>
    </source>
</evidence>
<reference evidence="3 4" key="1">
    <citation type="submission" date="2020-07" db="EMBL/GenBank/DDBJ databases">
        <title>Genomic Encyclopedia of Type Strains, Phase IV (KMG-V): Genome sequencing to study the core and pangenomes of soil and plant-associated prokaryotes.</title>
        <authorList>
            <person name="Whitman W."/>
        </authorList>
    </citation>
    <scope>NUCLEOTIDE SEQUENCE [LARGE SCALE GENOMIC DNA]</scope>
    <source>
        <strain evidence="3 4">M8UP22</strain>
    </source>
</reference>
<dbReference type="InterPro" id="IPR012340">
    <property type="entry name" value="NA-bd_OB-fold"/>
</dbReference>
<accession>A0A852VQ06</accession>
<dbReference type="EMBL" id="JACCCU010000002">
    <property type="protein sequence ID" value="NYF91432.1"/>
    <property type="molecule type" value="Genomic_DNA"/>
</dbReference>
<dbReference type="EC" id="6.5.1.1" evidence="1"/>
<organism evidence="3 4">
    <name type="scientific">Tunturiibacter lichenicola</name>
    <dbReference type="NCBI Taxonomy" id="2051959"/>
    <lineage>
        <taxon>Bacteria</taxon>
        <taxon>Pseudomonadati</taxon>
        <taxon>Acidobacteriota</taxon>
        <taxon>Terriglobia</taxon>
        <taxon>Terriglobales</taxon>
        <taxon>Acidobacteriaceae</taxon>
        <taxon>Tunturiibacter</taxon>
    </lineage>
</organism>
<dbReference type="GO" id="GO:0003910">
    <property type="term" value="F:DNA ligase (ATP) activity"/>
    <property type="evidence" value="ECO:0007669"/>
    <property type="project" value="UniProtKB-EC"/>
</dbReference>
<evidence type="ECO:0000313" key="4">
    <source>
        <dbReference type="Proteomes" id="UP000564385"/>
    </source>
</evidence>
<dbReference type="Pfam" id="PF04679">
    <property type="entry name" value="DNA_ligase_A_C"/>
    <property type="match status" value="1"/>
</dbReference>
<feature type="domain" description="DNA ligase ATP-dependent C-terminal" evidence="2">
    <location>
        <begin position="54"/>
        <end position="141"/>
    </location>
</feature>
<dbReference type="GO" id="GO:0006281">
    <property type="term" value="P:DNA repair"/>
    <property type="evidence" value="ECO:0007669"/>
    <property type="project" value="InterPro"/>
</dbReference>
<dbReference type="InterPro" id="IPR012309">
    <property type="entry name" value="DNA_ligase_ATP-dep_C"/>
</dbReference>